<dbReference type="EMBL" id="GGEC01017744">
    <property type="protein sequence ID" value="MBW98227.1"/>
    <property type="molecule type" value="Transcribed_RNA"/>
</dbReference>
<name>A0A2P2JXL7_RHIMU</name>
<organism evidence="1">
    <name type="scientific">Rhizophora mucronata</name>
    <name type="common">Asiatic mangrove</name>
    <dbReference type="NCBI Taxonomy" id="61149"/>
    <lineage>
        <taxon>Eukaryota</taxon>
        <taxon>Viridiplantae</taxon>
        <taxon>Streptophyta</taxon>
        <taxon>Embryophyta</taxon>
        <taxon>Tracheophyta</taxon>
        <taxon>Spermatophyta</taxon>
        <taxon>Magnoliopsida</taxon>
        <taxon>eudicotyledons</taxon>
        <taxon>Gunneridae</taxon>
        <taxon>Pentapetalae</taxon>
        <taxon>rosids</taxon>
        <taxon>fabids</taxon>
        <taxon>Malpighiales</taxon>
        <taxon>Rhizophoraceae</taxon>
        <taxon>Rhizophora</taxon>
    </lineage>
</organism>
<dbReference type="AlphaFoldDB" id="A0A2P2JXL7"/>
<accession>A0A2P2JXL7</accession>
<evidence type="ECO:0000313" key="1">
    <source>
        <dbReference type="EMBL" id="MBW98227.1"/>
    </source>
</evidence>
<protein>
    <submittedName>
        <fullName evidence="1">Uncharacterized protein</fullName>
    </submittedName>
</protein>
<sequence>MKERLYVFNKRNMHVQLQHAKNRCCKLPHVARRCIPPFKNATSSGIIKVKEAIYLSETVIPDSRLWKVSCHLSDSLVLLKAKHAQALLELASLLDSSNPG</sequence>
<proteinExistence type="predicted"/>
<reference evidence="1" key="1">
    <citation type="submission" date="2018-02" db="EMBL/GenBank/DDBJ databases">
        <title>Rhizophora mucronata_Transcriptome.</title>
        <authorList>
            <person name="Meera S.P."/>
            <person name="Sreeshan A."/>
            <person name="Augustine A."/>
        </authorList>
    </citation>
    <scope>NUCLEOTIDE SEQUENCE</scope>
    <source>
        <tissue evidence="1">Leaf</tissue>
    </source>
</reference>